<organism evidence="2 3">
    <name type="scientific">Streptomyces plumbiresistens</name>
    <dbReference type="NCBI Taxonomy" id="511811"/>
    <lineage>
        <taxon>Bacteria</taxon>
        <taxon>Bacillati</taxon>
        <taxon>Actinomycetota</taxon>
        <taxon>Actinomycetes</taxon>
        <taxon>Kitasatosporales</taxon>
        <taxon>Streptomycetaceae</taxon>
        <taxon>Streptomyces</taxon>
    </lineage>
</organism>
<gene>
    <name evidence="2" type="ORF">GCM10022232_46910</name>
</gene>
<dbReference type="EMBL" id="BAAAZX010000013">
    <property type="protein sequence ID" value="GAA4002654.1"/>
    <property type="molecule type" value="Genomic_DNA"/>
</dbReference>
<evidence type="ECO:0000256" key="1">
    <source>
        <dbReference type="SAM" id="MobiDB-lite"/>
    </source>
</evidence>
<proteinExistence type="predicted"/>
<sequence length="43" mass="4464">MCATDGDGSGAQMRHMPNHKLSGSPAHSLTGWAVWGPSEGGQR</sequence>
<accession>A0ABP7RV77</accession>
<dbReference type="Proteomes" id="UP001500456">
    <property type="component" value="Unassembled WGS sequence"/>
</dbReference>
<comment type="caution">
    <text evidence="2">The sequence shown here is derived from an EMBL/GenBank/DDBJ whole genome shotgun (WGS) entry which is preliminary data.</text>
</comment>
<evidence type="ECO:0000313" key="3">
    <source>
        <dbReference type="Proteomes" id="UP001500456"/>
    </source>
</evidence>
<reference evidence="3" key="1">
    <citation type="journal article" date="2019" name="Int. J. Syst. Evol. Microbiol.">
        <title>The Global Catalogue of Microorganisms (GCM) 10K type strain sequencing project: providing services to taxonomists for standard genome sequencing and annotation.</title>
        <authorList>
            <consortium name="The Broad Institute Genomics Platform"/>
            <consortium name="The Broad Institute Genome Sequencing Center for Infectious Disease"/>
            <person name="Wu L."/>
            <person name="Ma J."/>
        </authorList>
    </citation>
    <scope>NUCLEOTIDE SEQUENCE [LARGE SCALE GENOMIC DNA]</scope>
    <source>
        <strain evidence="3">JCM 16924</strain>
    </source>
</reference>
<protein>
    <submittedName>
        <fullName evidence="2">Uncharacterized protein</fullName>
    </submittedName>
</protein>
<feature type="region of interest" description="Disordered" evidence="1">
    <location>
        <begin position="1"/>
        <end position="43"/>
    </location>
</feature>
<name>A0ABP7RV77_9ACTN</name>
<keyword evidence="3" id="KW-1185">Reference proteome</keyword>
<evidence type="ECO:0000313" key="2">
    <source>
        <dbReference type="EMBL" id="GAA4002654.1"/>
    </source>
</evidence>